<evidence type="ECO:0000313" key="19">
    <source>
        <dbReference type="Proteomes" id="UP000006381"/>
    </source>
</evidence>
<keyword evidence="3 15" id="KW-0547">Nucleotide-binding</keyword>
<keyword evidence="5 15" id="KW-0378">Hydrolase</keyword>
<dbReference type="HOGENOM" id="CLU_005122_7_1_9"/>
<dbReference type="NCBIfam" id="NF008165">
    <property type="entry name" value="PRK10917.1-3"/>
    <property type="match status" value="1"/>
</dbReference>
<dbReference type="BioCyc" id="LACI272621:G1G49-1288-MONOMER"/>
<evidence type="ECO:0000256" key="14">
    <source>
        <dbReference type="ARBA" id="ARBA00048988"/>
    </source>
</evidence>
<evidence type="ECO:0000256" key="6">
    <source>
        <dbReference type="ARBA" id="ARBA00022806"/>
    </source>
</evidence>
<dbReference type="GO" id="GO:0043138">
    <property type="term" value="F:3'-5' DNA helicase activity"/>
    <property type="evidence" value="ECO:0007669"/>
    <property type="project" value="UniProtKB-EC"/>
</dbReference>
<sequence length="678" mass="76610">MINNALFAPVTDLKGVGTKTAADLGSLGIYSIYDLLFYFPFRYDELQTLPLDQIMDGQKVVLKGIVATEPFVSRFGYKKSRLSFKMRIDHEVIMVNFFNQPWLKNKIEIGQEIAIYGKYNVARQSLSAFKFVAAKENDSGMAPIYPVNRHIKQKKLVSLIDLAIEEFLDQVNDIVPEKIRQEYHLLNDREIITKMHHPKNSNDAEIGKRSAIFREFFIFELQLALLTKKDGNQLGYAKKYDLKEVANLTKSLPFELSDDQKHVVNEIFADLHSSNQMRRLLQGDVGSGKTVVAVYAIFAAITAGYQAALMVPTEILATQHFKKIDELLRPFGIRVALLTSNTKTLERREIYRELTDGTINVVIGTHALIQKNVIFKKLGLVIIDEQHRFGVGQRQALINKGDNPDVLAMTATPIPRTLALTVYGDMTLSEIHHLPSGRKPIISSWKTSSQMKDVYKRMHEQLDQGFQIYAVTPLITDSETLDLKNAEELHEKLSHDFPDKKVVLLHGQMPGVKKDEIMSAFASGEINILVTTSVIEVGVDVANANMMIIYNADRFGLSQLHQLRGRIGRGETQSYCVFIADPRTDTGKARMKIISATNDGFKLAEEDLKMRGEGDLFGKAQSGLPEFRVGDVVNNYNTLVVAQKIARKLVNDDPDLLDPEHKILKQMLEYKQLEQNRI</sequence>
<dbReference type="InterPro" id="IPR033454">
    <property type="entry name" value="RecG_wedge"/>
</dbReference>
<dbReference type="InterPro" id="IPR004609">
    <property type="entry name" value="ATP-dep_DNA_helicase_RecG"/>
</dbReference>
<dbReference type="SUPFAM" id="SSF52540">
    <property type="entry name" value="P-loop containing nucleoside triphosphate hydrolases"/>
    <property type="match status" value="2"/>
</dbReference>
<dbReference type="InterPro" id="IPR045562">
    <property type="entry name" value="RecG_dom3_C"/>
</dbReference>
<dbReference type="STRING" id="272621.LBA1309"/>
<dbReference type="PANTHER" id="PTHR47964:SF1">
    <property type="entry name" value="ATP-DEPENDENT DNA HELICASE HOMOLOG RECG, CHLOROPLASTIC"/>
    <property type="match status" value="1"/>
</dbReference>
<dbReference type="InterPro" id="IPR011545">
    <property type="entry name" value="DEAD/DEAH_box_helicase_dom"/>
</dbReference>
<organism evidence="19">
    <name type="scientific">Lactobacillus acidophilus (strain ATCC 700396 / NCK56 / N2 / NCFM)</name>
    <dbReference type="NCBI Taxonomy" id="272621"/>
    <lineage>
        <taxon>Bacteria</taxon>
        <taxon>Bacillati</taxon>
        <taxon>Bacillota</taxon>
        <taxon>Bacilli</taxon>
        <taxon>Lactobacillales</taxon>
        <taxon>Lactobacillaceae</taxon>
        <taxon>Lactobacillus</taxon>
    </lineage>
</organism>
<dbReference type="Gene3D" id="3.40.50.300">
    <property type="entry name" value="P-loop containing nucleotide triphosphate hydrolases"/>
    <property type="match status" value="2"/>
</dbReference>
<dbReference type="PROSITE" id="PS51194">
    <property type="entry name" value="HELICASE_CTER"/>
    <property type="match status" value="1"/>
</dbReference>
<dbReference type="SUPFAM" id="SSF50249">
    <property type="entry name" value="Nucleic acid-binding proteins"/>
    <property type="match status" value="1"/>
</dbReference>
<feature type="domain" description="Helicase ATP-binding" evidence="16">
    <location>
        <begin position="270"/>
        <end position="431"/>
    </location>
</feature>
<evidence type="ECO:0000256" key="1">
    <source>
        <dbReference type="ARBA" id="ARBA00007504"/>
    </source>
</evidence>
<evidence type="ECO:0000256" key="11">
    <source>
        <dbReference type="ARBA" id="ARBA00023235"/>
    </source>
</evidence>
<dbReference type="InterPro" id="IPR047112">
    <property type="entry name" value="RecG/Mfd"/>
</dbReference>
<evidence type="ECO:0000256" key="8">
    <source>
        <dbReference type="ARBA" id="ARBA00023125"/>
    </source>
</evidence>
<evidence type="ECO:0000256" key="3">
    <source>
        <dbReference type="ARBA" id="ARBA00022741"/>
    </source>
</evidence>
<dbReference type="GO" id="GO:0003677">
    <property type="term" value="F:DNA binding"/>
    <property type="evidence" value="ECO:0007669"/>
    <property type="project" value="UniProtKB-KW"/>
</dbReference>
<dbReference type="Pfam" id="PF00271">
    <property type="entry name" value="Helicase_C"/>
    <property type="match status" value="1"/>
</dbReference>
<dbReference type="Pfam" id="PF00270">
    <property type="entry name" value="DEAD"/>
    <property type="match status" value="1"/>
</dbReference>
<dbReference type="InterPro" id="IPR001650">
    <property type="entry name" value="Helicase_C-like"/>
</dbReference>
<evidence type="ECO:0000256" key="10">
    <source>
        <dbReference type="ARBA" id="ARBA00023204"/>
    </source>
</evidence>
<gene>
    <name evidence="18" type="primary">recG</name>
    <name evidence="18" type="ordered locus">LBA1309</name>
</gene>
<keyword evidence="11" id="KW-0413">Isomerase</keyword>
<evidence type="ECO:0000256" key="13">
    <source>
        <dbReference type="ARBA" id="ARBA00034808"/>
    </source>
</evidence>
<proteinExistence type="inferred from homology"/>
<dbReference type="OrthoDB" id="9804325at2"/>
<keyword evidence="19" id="KW-1185">Reference proteome</keyword>
<evidence type="ECO:0000256" key="7">
    <source>
        <dbReference type="ARBA" id="ARBA00022840"/>
    </source>
</evidence>
<keyword evidence="10 15" id="KW-0234">DNA repair</keyword>
<dbReference type="PROSITE" id="PS51192">
    <property type="entry name" value="HELICASE_ATP_BIND_1"/>
    <property type="match status" value="1"/>
</dbReference>
<dbReference type="NCBIfam" id="NF008168">
    <property type="entry name" value="PRK10917.2-2"/>
    <property type="match status" value="1"/>
</dbReference>
<evidence type="ECO:0000256" key="12">
    <source>
        <dbReference type="ARBA" id="ARBA00034617"/>
    </source>
</evidence>
<reference evidence="18 19" key="1">
    <citation type="journal article" date="2005" name="Proc. Natl. Acad. Sci. U.S.A.">
        <title>Complete genome sequence of the probiotic lactic acid bacterium Lactobacillus acidophilus NCFM.</title>
        <authorList>
            <person name="Altermann E."/>
            <person name="Russell W.M."/>
            <person name="Azcarate-Peril M.A."/>
            <person name="Barrangou R."/>
            <person name="Buck B.L."/>
            <person name="McAuliffe O."/>
            <person name="Souther N."/>
            <person name="Dobson A."/>
            <person name="Duong T."/>
            <person name="Callanan M."/>
            <person name="Lick S."/>
            <person name="Hamrick A."/>
            <person name="Cano R."/>
            <person name="Klaenhammer T.R."/>
        </authorList>
    </citation>
    <scope>NUCLEOTIDE SEQUENCE [LARGE SCALE GENOMIC DNA]</scope>
    <source>
        <strain evidence="19">ATCC 700396 / NCK56 / N2 / NCFM</strain>
    </source>
</reference>
<dbReference type="NCBIfam" id="TIGR00643">
    <property type="entry name" value="recG"/>
    <property type="match status" value="1"/>
</dbReference>
<dbReference type="GO" id="GO:0006281">
    <property type="term" value="P:DNA repair"/>
    <property type="evidence" value="ECO:0007669"/>
    <property type="project" value="UniProtKB-UniRule"/>
</dbReference>
<dbReference type="Pfam" id="PF17191">
    <property type="entry name" value="RecG_wedge"/>
    <property type="match status" value="1"/>
</dbReference>
<keyword evidence="9 15" id="KW-0233">DNA recombination</keyword>
<dbReference type="GO" id="GO:0005524">
    <property type="term" value="F:ATP binding"/>
    <property type="evidence" value="ECO:0007669"/>
    <property type="project" value="UniProtKB-KW"/>
</dbReference>
<dbReference type="CDD" id="cd17992">
    <property type="entry name" value="DEXHc_RecG"/>
    <property type="match status" value="1"/>
</dbReference>
<dbReference type="Gene3D" id="2.40.50.140">
    <property type="entry name" value="Nucleic acid-binding proteins"/>
    <property type="match status" value="1"/>
</dbReference>
<dbReference type="PANTHER" id="PTHR47964">
    <property type="entry name" value="ATP-DEPENDENT DNA HELICASE HOMOLOG RECG, CHLOROPLASTIC"/>
    <property type="match status" value="1"/>
</dbReference>
<keyword evidence="6 15" id="KW-0347">Helicase</keyword>
<name>Q5FJI6_LACAC</name>
<dbReference type="InterPro" id="IPR027417">
    <property type="entry name" value="P-loop_NTPase"/>
</dbReference>
<evidence type="ECO:0000259" key="16">
    <source>
        <dbReference type="PROSITE" id="PS51192"/>
    </source>
</evidence>
<evidence type="ECO:0000313" key="18">
    <source>
        <dbReference type="EMBL" id="AAV43138.1"/>
    </source>
</evidence>
<comment type="similarity">
    <text evidence="1 15">Belongs to the helicase family. RecG subfamily.</text>
</comment>
<evidence type="ECO:0000259" key="17">
    <source>
        <dbReference type="PROSITE" id="PS51194"/>
    </source>
</evidence>
<comment type="catalytic activity">
    <reaction evidence="14 15">
        <text>ATP + H2O = ADP + phosphate + H(+)</text>
        <dbReference type="Rhea" id="RHEA:13065"/>
        <dbReference type="ChEBI" id="CHEBI:15377"/>
        <dbReference type="ChEBI" id="CHEBI:15378"/>
        <dbReference type="ChEBI" id="CHEBI:30616"/>
        <dbReference type="ChEBI" id="CHEBI:43474"/>
        <dbReference type="ChEBI" id="CHEBI:456216"/>
        <dbReference type="EC" id="5.6.2.4"/>
    </reaction>
</comment>
<keyword evidence="7 15" id="KW-0067">ATP-binding</keyword>
<dbReference type="RefSeq" id="WP_011254414.1">
    <property type="nucleotide sequence ID" value="NC_006814.3"/>
</dbReference>
<protein>
    <recommendedName>
        <fullName evidence="2 15">ATP-dependent DNA helicase RecG</fullName>
        <ecNumber evidence="13 15">5.6.2.4</ecNumber>
    </recommendedName>
</protein>
<dbReference type="Proteomes" id="UP000006381">
    <property type="component" value="Chromosome"/>
</dbReference>
<dbReference type="CDD" id="cd04488">
    <property type="entry name" value="RecG_wedge_OBF"/>
    <property type="match status" value="1"/>
</dbReference>
<evidence type="ECO:0000256" key="9">
    <source>
        <dbReference type="ARBA" id="ARBA00023172"/>
    </source>
</evidence>
<evidence type="ECO:0000256" key="5">
    <source>
        <dbReference type="ARBA" id="ARBA00022801"/>
    </source>
</evidence>
<comment type="catalytic activity">
    <reaction evidence="12 15">
        <text>Couples ATP hydrolysis with the unwinding of duplex DNA by translocating in the 3'-5' direction.</text>
        <dbReference type="EC" id="5.6.2.4"/>
    </reaction>
</comment>
<dbReference type="InterPro" id="IPR014001">
    <property type="entry name" value="Helicase_ATP-bd"/>
</dbReference>
<feature type="domain" description="Helicase C-terminal" evidence="17">
    <location>
        <begin position="464"/>
        <end position="609"/>
    </location>
</feature>
<keyword evidence="8" id="KW-0238">DNA-binding</keyword>
<dbReference type="GO" id="GO:0016887">
    <property type="term" value="F:ATP hydrolysis activity"/>
    <property type="evidence" value="ECO:0007669"/>
    <property type="project" value="RHEA"/>
</dbReference>
<dbReference type="AlphaFoldDB" id="Q5FJI6"/>
<dbReference type="PATRIC" id="fig|272621.13.peg.1239"/>
<keyword evidence="4 15" id="KW-0227">DNA damage</keyword>
<dbReference type="Pfam" id="PF19833">
    <property type="entry name" value="RecG_dom3_C"/>
    <property type="match status" value="1"/>
</dbReference>
<dbReference type="KEGG" id="lac:LBA1309"/>
<accession>Q5FJI6</accession>
<dbReference type="SMART" id="SM00490">
    <property type="entry name" value="HELICc"/>
    <property type="match status" value="1"/>
</dbReference>
<dbReference type="SMART" id="SM00487">
    <property type="entry name" value="DEXDc"/>
    <property type="match status" value="1"/>
</dbReference>
<evidence type="ECO:0000256" key="4">
    <source>
        <dbReference type="ARBA" id="ARBA00022763"/>
    </source>
</evidence>
<dbReference type="GO" id="GO:0006310">
    <property type="term" value="P:DNA recombination"/>
    <property type="evidence" value="ECO:0007669"/>
    <property type="project" value="UniProtKB-UniRule"/>
</dbReference>
<dbReference type="eggNOG" id="COG1200">
    <property type="taxonomic scope" value="Bacteria"/>
</dbReference>
<dbReference type="InterPro" id="IPR012340">
    <property type="entry name" value="NA-bd_OB-fold"/>
</dbReference>
<comment type="function">
    <text evidence="15">Plays a critical role in recombination and DNA repair. Helps process Holliday junction intermediates to mature products by catalyzing branch migration. Has replication fork regression activity, unwinds stalled or blocked replication forks to make a HJ that can be resolved. Has a DNA unwinding activity characteristic of a DNA helicase with 3'-5' polarity.</text>
</comment>
<evidence type="ECO:0000256" key="15">
    <source>
        <dbReference type="RuleBase" id="RU363016"/>
    </source>
</evidence>
<dbReference type="GeneID" id="93289606"/>
<evidence type="ECO:0000256" key="2">
    <source>
        <dbReference type="ARBA" id="ARBA00017846"/>
    </source>
</evidence>
<dbReference type="EC" id="5.6.2.4" evidence="13 15"/>
<dbReference type="EMBL" id="CP000033">
    <property type="protein sequence ID" value="AAV43138.1"/>
    <property type="molecule type" value="Genomic_DNA"/>
</dbReference>